<dbReference type="STRING" id="715226.ABI_16040"/>
<keyword evidence="2" id="KW-1185">Reference proteome</keyword>
<proteinExistence type="predicted"/>
<dbReference type="HOGENOM" id="CLU_086500_3_2_5"/>
<protein>
    <recommendedName>
        <fullName evidence="3">Thiol-disulfide oxidoreductase DCC</fullName>
    </recommendedName>
</protein>
<dbReference type="InterPro" id="IPR044691">
    <property type="entry name" value="DCC1_Trx"/>
</dbReference>
<dbReference type="PANTHER" id="PTHR34290">
    <property type="entry name" value="SI:CH73-390P7.2"/>
    <property type="match status" value="1"/>
</dbReference>
<name>F4QJI1_9CAUL</name>
<dbReference type="OrthoDB" id="9801773at2"/>
<dbReference type="RefSeq" id="WP_006272356.1">
    <property type="nucleotide sequence ID" value="NZ_GL883077.1"/>
</dbReference>
<dbReference type="PANTHER" id="PTHR34290:SF2">
    <property type="entry name" value="OS04G0668800 PROTEIN"/>
    <property type="match status" value="1"/>
</dbReference>
<dbReference type="Pfam" id="PF04134">
    <property type="entry name" value="DCC1-like"/>
    <property type="match status" value="1"/>
</dbReference>
<gene>
    <name evidence="1" type="ORF">ABI_16040</name>
</gene>
<organism evidence="1 2">
    <name type="scientific">Asticcacaulis biprosthecium C19</name>
    <dbReference type="NCBI Taxonomy" id="715226"/>
    <lineage>
        <taxon>Bacteria</taxon>
        <taxon>Pseudomonadati</taxon>
        <taxon>Pseudomonadota</taxon>
        <taxon>Alphaproteobacteria</taxon>
        <taxon>Caulobacterales</taxon>
        <taxon>Caulobacteraceae</taxon>
        <taxon>Asticcacaulis</taxon>
    </lineage>
</organism>
<dbReference type="AlphaFoldDB" id="F4QJI1"/>
<sequence length="119" mass="13459">MITVLYDGKCGLCRHEISFYRKIAPDGRFTWVDVMTDDAALADLKVHRKDALMAIHVFDDKGQCLTGADAFAALWKGIPGFRWLGHLVSLPVIRPVARGLYAAFGYLRFRLHGYDRCDL</sequence>
<dbReference type="eggNOG" id="COG3011">
    <property type="taxonomic scope" value="Bacteria"/>
</dbReference>
<evidence type="ECO:0008006" key="3">
    <source>
        <dbReference type="Google" id="ProtNLM"/>
    </source>
</evidence>
<evidence type="ECO:0000313" key="2">
    <source>
        <dbReference type="Proteomes" id="UP000006512"/>
    </source>
</evidence>
<accession>F4QJI1</accession>
<reference evidence="2" key="1">
    <citation type="submission" date="2011-03" db="EMBL/GenBank/DDBJ databases">
        <title>Draft genome sequence of Brevundimonas diminuta.</title>
        <authorList>
            <person name="Brown P.J.B."/>
            <person name="Buechlein A."/>
            <person name="Hemmerich C."/>
            <person name="Brun Y.V."/>
        </authorList>
    </citation>
    <scope>NUCLEOTIDE SEQUENCE [LARGE SCALE GENOMIC DNA]</scope>
    <source>
        <strain evidence="2">C19</strain>
    </source>
</reference>
<dbReference type="GO" id="GO:0015035">
    <property type="term" value="F:protein-disulfide reductase activity"/>
    <property type="evidence" value="ECO:0007669"/>
    <property type="project" value="InterPro"/>
</dbReference>
<dbReference type="Proteomes" id="UP000006512">
    <property type="component" value="Unassembled WGS sequence"/>
</dbReference>
<dbReference type="EMBL" id="GL883077">
    <property type="protein sequence ID" value="EGF93164.1"/>
    <property type="molecule type" value="Genomic_DNA"/>
</dbReference>
<dbReference type="InterPro" id="IPR007263">
    <property type="entry name" value="DCC1-like"/>
</dbReference>
<evidence type="ECO:0000313" key="1">
    <source>
        <dbReference type="EMBL" id="EGF93164.1"/>
    </source>
</evidence>